<evidence type="ECO:0000256" key="1">
    <source>
        <dbReference type="SAM" id="Phobius"/>
    </source>
</evidence>
<keyword evidence="1" id="KW-0472">Membrane</keyword>
<feature type="transmembrane region" description="Helical" evidence="1">
    <location>
        <begin position="138"/>
        <end position="159"/>
    </location>
</feature>
<dbReference type="PANTHER" id="PTHR38794:SF1">
    <property type="entry name" value="INTEGRAL MEMBRANE PROTEIN"/>
    <property type="match status" value="1"/>
</dbReference>
<sequence>MYLTTATATQQTNAESQDRSDSILLATWILLGVTVSVFFARQVLKAVVLQKVTVDDLLIFLATLSWQVFSIALSVTTSLLAYKGLSYPGLLAIERASVLMKGNYASDFLYIASLYFSKISLLPFFYTVLPVQRMHQKAIAGFATFVSFWSIASIVAIAFQCQLPTPWESIARRCFDTPHIPWPPQFSTQQWIMDAGYPFTDPSCGMSAYHIGRRKSPLHHPLVLSHLRDLAYDPQQHGADQRIVMA</sequence>
<dbReference type="GeneID" id="5979483"/>
<dbReference type="InterPro" id="IPR049326">
    <property type="entry name" value="Rhodopsin_dom_fungi"/>
</dbReference>
<dbReference type="OMA" id="VTVAFQC"/>
<evidence type="ECO:0000313" key="4">
    <source>
        <dbReference type="Proteomes" id="UP000001055"/>
    </source>
</evidence>
<keyword evidence="1" id="KW-0812">Transmembrane</keyword>
<organism evidence="3 4">
    <name type="scientific">Phaeosphaeria nodorum (strain SN15 / ATCC MYA-4574 / FGSC 10173)</name>
    <name type="common">Glume blotch fungus</name>
    <name type="synonym">Parastagonospora nodorum</name>
    <dbReference type="NCBI Taxonomy" id="321614"/>
    <lineage>
        <taxon>Eukaryota</taxon>
        <taxon>Fungi</taxon>
        <taxon>Dikarya</taxon>
        <taxon>Ascomycota</taxon>
        <taxon>Pezizomycotina</taxon>
        <taxon>Dothideomycetes</taxon>
        <taxon>Pleosporomycetidae</taxon>
        <taxon>Pleosporales</taxon>
        <taxon>Pleosporineae</taxon>
        <taxon>Phaeosphaeriaceae</taxon>
        <taxon>Parastagonospora</taxon>
    </lineage>
</organism>
<feature type="transmembrane region" description="Helical" evidence="1">
    <location>
        <begin position="23"/>
        <end position="44"/>
    </location>
</feature>
<dbReference type="Pfam" id="PF20684">
    <property type="entry name" value="Fung_rhodopsin"/>
    <property type="match status" value="1"/>
</dbReference>
<dbReference type="EMBL" id="CH445346">
    <property type="protein sequence ID" value="EAT80165.1"/>
    <property type="molecule type" value="Genomic_DNA"/>
</dbReference>
<gene>
    <name evidence="3" type="ORF">SNOG_12352</name>
</gene>
<protein>
    <recommendedName>
        <fullName evidence="2">Rhodopsin domain-containing protein</fullName>
    </recommendedName>
</protein>
<dbReference type="Proteomes" id="UP000001055">
    <property type="component" value="Unassembled WGS sequence"/>
</dbReference>
<keyword evidence="1" id="KW-1133">Transmembrane helix</keyword>
<feature type="domain" description="Rhodopsin" evidence="2">
    <location>
        <begin position="41"/>
        <end position="177"/>
    </location>
</feature>
<dbReference type="VEuPathDB" id="FungiDB:JI435_123510"/>
<dbReference type="KEGG" id="pno:SNOG_12352"/>
<accession>Q0U7B2</accession>
<dbReference type="AlphaFoldDB" id="Q0U7B2"/>
<dbReference type="InParanoid" id="Q0U7B2"/>
<evidence type="ECO:0000259" key="2">
    <source>
        <dbReference type="Pfam" id="PF20684"/>
    </source>
</evidence>
<evidence type="ECO:0000313" key="3">
    <source>
        <dbReference type="EMBL" id="EAT80165.1"/>
    </source>
</evidence>
<proteinExistence type="predicted"/>
<dbReference type="HOGENOM" id="CLU_1129425_0_0_1"/>
<dbReference type="PANTHER" id="PTHR38794">
    <property type="entry name" value="INTEGRAL MEMBRANE PROTEIN"/>
    <property type="match status" value="1"/>
</dbReference>
<dbReference type="eggNOG" id="ENOG502SQBC">
    <property type="taxonomic scope" value="Eukaryota"/>
</dbReference>
<name>Q0U7B2_PHANO</name>
<dbReference type="RefSeq" id="XP_001802574.1">
    <property type="nucleotide sequence ID" value="XM_001802522.1"/>
</dbReference>
<feature type="transmembrane region" description="Helical" evidence="1">
    <location>
        <begin position="108"/>
        <end position="126"/>
    </location>
</feature>
<reference evidence="4" key="1">
    <citation type="journal article" date="2007" name="Plant Cell">
        <title>Dothideomycete-plant interactions illuminated by genome sequencing and EST analysis of the wheat pathogen Stagonospora nodorum.</title>
        <authorList>
            <person name="Hane J.K."/>
            <person name="Lowe R.G."/>
            <person name="Solomon P.S."/>
            <person name="Tan K.C."/>
            <person name="Schoch C.L."/>
            <person name="Spatafora J.W."/>
            <person name="Crous P.W."/>
            <person name="Kodira C."/>
            <person name="Birren B.W."/>
            <person name="Galagan J.E."/>
            <person name="Torriani S.F."/>
            <person name="McDonald B.A."/>
            <person name="Oliver R.P."/>
        </authorList>
    </citation>
    <scope>NUCLEOTIDE SEQUENCE [LARGE SCALE GENOMIC DNA]</scope>
    <source>
        <strain evidence="4">SN15 / ATCC MYA-4574 / FGSC 10173</strain>
    </source>
</reference>
<feature type="transmembrane region" description="Helical" evidence="1">
    <location>
        <begin position="56"/>
        <end position="82"/>
    </location>
</feature>